<evidence type="ECO:0000313" key="3">
    <source>
        <dbReference type="EMBL" id="PPK64701.1"/>
    </source>
</evidence>
<feature type="transmembrane region" description="Helical" evidence="1">
    <location>
        <begin position="135"/>
        <end position="158"/>
    </location>
</feature>
<gene>
    <name evidence="3" type="ORF">CLV40_11891</name>
</gene>
<dbReference type="Proteomes" id="UP000239203">
    <property type="component" value="Unassembled WGS sequence"/>
</dbReference>
<proteinExistence type="predicted"/>
<dbReference type="Pfam" id="PF01569">
    <property type="entry name" value="PAP2"/>
    <property type="match status" value="1"/>
</dbReference>
<reference evidence="3 4" key="1">
    <citation type="submission" date="2018-02" db="EMBL/GenBank/DDBJ databases">
        <title>Genomic Encyclopedia of Archaeal and Bacterial Type Strains, Phase II (KMG-II): from individual species to whole genera.</title>
        <authorList>
            <person name="Goeker M."/>
        </authorList>
    </citation>
    <scope>NUCLEOTIDE SEQUENCE [LARGE SCALE GENOMIC DNA]</scope>
    <source>
        <strain evidence="3 4">YU 961-1</strain>
    </source>
</reference>
<dbReference type="InterPro" id="IPR036938">
    <property type="entry name" value="PAP2/HPO_sf"/>
</dbReference>
<evidence type="ECO:0000256" key="1">
    <source>
        <dbReference type="SAM" id="Phobius"/>
    </source>
</evidence>
<keyword evidence="1" id="KW-0812">Transmembrane</keyword>
<feature type="transmembrane region" description="Helical" evidence="1">
    <location>
        <begin position="104"/>
        <end position="123"/>
    </location>
</feature>
<dbReference type="AlphaFoldDB" id="A0A2S6GHR5"/>
<sequence>MLVHNRPGIVIPVEPNRLLPKALIIPAVGVAAVSFGVVAAIGRDVANERTAGPLDRAAFRVADWVFSALPGVAEPLSNASRPPAMITVIVVMAIIALWRRRYRVASLCVLGPVVTAGVNSWVLKPVVGRTHDGYLAYPSGHTTTLVSILVVLTLVVVANAPAGERLKQTVVCGAVTVVLTAVAVSAIVGLRYHYLTDSVGSFFWATGGVITVAALLDLLPGTHPARRLTREQAYRA</sequence>
<dbReference type="Gene3D" id="1.20.144.10">
    <property type="entry name" value="Phosphatidic acid phosphatase type 2/haloperoxidase"/>
    <property type="match status" value="1"/>
</dbReference>
<name>A0A2S6GHR5_9PSEU</name>
<protein>
    <recommendedName>
        <fullName evidence="2">Phosphatidic acid phosphatase type 2/haloperoxidase domain-containing protein</fullName>
    </recommendedName>
</protein>
<accession>A0A2S6GHR5</accession>
<feature type="domain" description="Phosphatidic acid phosphatase type 2/haloperoxidase" evidence="2">
    <location>
        <begin position="135"/>
        <end position="212"/>
    </location>
</feature>
<dbReference type="EMBL" id="PTIX01000018">
    <property type="protein sequence ID" value="PPK64701.1"/>
    <property type="molecule type" value="Genomic_DNA"/>
</dbReference>
<feature type="transmembrane region" description="Helical" evidence="1">
    <location>
        <begin position="170"/>
        <end position="190"/>
    </location>
</feature>
<keyword evidence="1" id="KW-0472">Membrane</keyword>
<keyword evidence="1" id="KW-1133">Transmembrane helix</keyword>
<feature type="transmembrane region" description="Helical" evidence="1">
    <location>
        <begin position="23"/>
        <end position="45"/>
    </location>
</feature>
<evidence type="ECO:0000259" key="2">
    <source>
        <dbReference type="Pfam" id="PF01569"/>
    </source>
</evidence>
<dbReference type="InterPro" id="IPR000326">
    <property type="entry name" value="PAP2/HPO"/>
</dbReference>
<evidence type="ECO:0000313" key="4">
    <source>
        <dbReference type="Proteomes" id="UP000239203"/>
    </source>
</evidence>
<dbReference type="SUPFAM" id="SSF48317">
    <property type="entry name" value="Acid phosphatase/Vanadium-dependent haloperoxidase"/>
    <property type="match status" value="1"/>
</dbReference>
<keyword evidence="4" id="KW-1185">Reference proteome</keyword>
<comment type="caution">
    <text evidence="3">The sequence shown here is derived from an EMBL/GenBank/DDBJ whole genome shotgun (WGS) entry which is preliminary data.</text>
</comment>
<feature type="transmembrane region" description="Helical" evidence="1">
    <location>
        <begin position="202"/>
        <end position="220"/>
    </location>
</feature>
<organism evidence="3 4">
    <name type="scientific">Actinokineospora auranticolor</name>
    <dbReference type="NCBI Taxonomy" id="155976"/>
    <lineage>
        <taxon>Bacteria</taxon>
        <taxon>Bacillati</taxon>
        <taxon>Actinomycetota</taxon>
        <taxon>Actinomycetes</taxon>
        <taxon>Pseudonocardiales</taxon>
        <taxon>Pseudonocardiaceae</taxon>
        <taxon>Actinokineospora</taxon>
    </lineage>
</organism>